<dbReference type="PROSITE" id="PS50977">
    <property type="entry name" value="HTH_TETR_2"/>
    <property type="match status" value="1"/>
</dbReference>
<reference evidence="4 5" key="1">
    <citation type="journal article" date="2015" name="Emerg. Microbes Infect.">
        <title>Characterization of 17 strains belonging to the Mycobacterium simiae complex and description of Mycobacterium paraense sp. nov.</title>
        <authorList>
            <person name="Fusco da Costa A.R."/>
            <person name="Fedrizzi T."/>
            <person name="Lopes M.L."/>
            <person name="Pecorari M."/>
            <person name="Oliveira da Costa W.L."/>
            <person name="Giacobazzi E."/>
            <person name="da Costa Bahia J.R."/>
            <person name="De Sanctis V."/>
            <person name="Batista Lima K.V."/>
            <person name="Bertorelli R."/>
            <person name="Grottola A."/>
            <person name="Fabio A."/>
            <person name="Mariottini A."/>
            <person name="Ferretti P."/>
            <person name="Di Leva F."/>
            <person name="Fregni Serpini G."/>
            <person name="Tagliazucchi S."/>
            <person name="Rumpianesi F."/>
            <person name="Jousson O."/>
            <person name="Segata N."/>
            <person name="Tortoli E."/>
        </authorList>
    </citation>
    <scope>NUCLEOTIDE SEQUENCE [LARGE SCALE GENOMIC DNA]</scope>
    <source>
        <strain evidence="4 5">IEC33</strain>
    </source>
</reference>
<sequence>MLAARILSAARDEFAEHGWAGTAIRAVARAADVDPALIYHYFGSKEGLLDAATTPPPRFLDSVARTWATPKAELGERLIRNVLEIWADEDVGPVLRAVVLTAAHETKTREKLRLIVERGLIGESTLGEDEDERLRRSGLISSQLIGFALLRYVWKIEPIASMADDEVVAAIGPNLQRYVDGDIAPNGR</sequence>
<dbReference type="Pfam" id="PF17920">
    <property type="entry name" value="TetR_C_16"/>
    <property type="match status" value="1"/>
</dbReference>
<dbReference type="SUPFAM" id="SSF46689">
    <property type="entry name" value="Homeodomain-like"/>
    <property type="match status" value="1"/>
</dbReference>
<proteinExistence type="predicted"/>
<feature type="domain" description="HTH tetR-type" evidence="3">
    <location>
        <begin position="1"/>
        <end position="60"/>
    </location>
</feature>
<dbReference type="InterPro" id="IPR050109">
    <property type="entry name" value="HTH-type_TetR-like_transc_reg"/>
</dbReference>
<accession>A0A1X2A3A5</accession>
<dbReference type="PRINTS" id="PR00455">
    <property type="entry name" value="HTHTETR"/>
</dbReference>
<dbReference type="SUPFAM" id="SSF48498">
    <property type="entry name" value="Tetracyclin repressor-like, C-terminal domain"/>
    <property type="match status" value="1"/>
</dbReference>
<evidence type="ECO:0000256" key="2">
    <source>
        <dbReference type="PROSITE-ProRule" id="PRU00335"/>
    </source>
</evidence>
<dbReference type="GO" id="GO:0003700">
    <property type="term" value="F:DNA-binding transcription factor activity"/>
    <property type="evidence" value="ECO:0007669"/>
    <property type="project" value="TreeGrafter"/>
</dbReference>
<dbReference type="InterPro" id="IPR001647">
    <property type="entry name" value="HTH_TetR"/>
</dbReference>
<dbReference type="Proteomes" id="UP000193285">
    <property type="component" value="Unassembled WGS sequence"/>
</dbReference>
<dbReference type="PANTHER" id="PTHR30055:SF235">
    <property type="entry name" value="TRANSCRIPTIONAL REGULATORY PROTEIN"/>
    <property type="match status" value="1"/>
</dbReference>
<dbReference type="STRING" id="767916.AWB91_17335"/>
<dbReference type="Pfam" id="PF00440">
    <property type="entry name" value="TetR_N"/>
    <property type="match status" value="1"/>
</dbReference>
<dbReference type="InterPro" id="IPR041678">
    <property type="entry name" value="TetR_C_16"/>
</dbReference>
<dbReference type="EMBL" id="LQPN01000080">
    <property type="protein sequence ID" value="ORW36635.1"/>
    <property type="molecule type" value="Genomic_DNA"/>
</dbReference>
<keyword evidence="1 2" id="KW-0238">DNA-binding</keyword>
<dbReference type="Gene3D" id="1.10.357.10">
    <property type="entry name" value="Tetracycline Repressor, domain 2"/>
    <property type="match status" value="1"/>
</dbReference>
<dbReference type="InterPro" id="IPR009057">
    <property type="entry name" value="Homeodomain-like_sf"/>
</dbReference>
<dbReference type="AlphaFoldDB" id="A0A1X2A3A5"/>
<dbReference type="PANTHER" id="PTHR30055">
    <property type="entry name" value="HTH-TYPE TRANSCRIPTIONAL REGULATOR RUTR"/>
    <property type="match status" value="1"/>
</dbReference>
<evidence type="ECO:0000256" key="1">
    <source>
        <dbReference type="ARBA" id="ARBA00023125"/>
    </source>
</evidence>
<name>A0A1X2A3A5_9MYCO</name>
<feature type="DNA-binding region" description="H-T-H motif" evidence="2">
    <location>
        <begin position="23"/>
        <end position="42"/>
    </location>
</feature>
<evidence type="ECO:0000313" key="5">
    <source>
        <dbReference type="Proteomes" id="UP000193285"/>
    </source>
</evidence>
<dbReference type="GO" id="GO:0000976">
    <property type="term" value="F:transcription cis-regulatory region binding"/>
    <property type="evidence" value="ECO:0007669"/>
    <property type="project" value="TreeGrafter"/>
</dbReference>
<dbReference type="Gene3D" id="1.10.10.60">
    <property type="entry name" value="Homeodomain-like"/>
    <property type="match status" value="1"/>
</dbReference>
<evidence type="ECO:0000313" key="4">
    <source>
        <dbReference type="EMBL" id="ORW36635.1"/>
    </source>
</evidence>
<dbReference type="InterPro" id="IPR036271">
    <property type="entry name" value="Tet_transcr_reg_TetR-rel_C_sf"/>
</dbReference>
<comment type="caution">
    <text evidence="4">The sequence shown here is derived from an EMBL/GenBank/DDBJ whole genome shotgun (WGS) entry which is preliminary data.</text>
</comment>
<evidence type="ECO:0000259" key="3">
    <source>
        <dbReference type="PROSITE" id="PS50977"/>
    </source>
</evidence>
<organism evidence="4 5">
    <name type="scientific">Mycobacterium paraense</name>
    <dbReference type="NCBI Taxonomy" id="767916"/>
    <lineage>
        <taxon>Bacteria</taxon>
        <taxon>Bacillati</taxon>
        <taxon>Actinomycetota</taxon>
        <taxon>Actinomycetes</taxon>
        <taxon>Mycobacteriales</taxon>
        <taxon>Mycobacteriaceae</taxon>
        <taxon>Mycobacterium</taxon>
        <taxon>Mycobacterium simiae complex</taxon>
    </lineage>
</organism>
<protein>
    <submittedName>
        <fullName evidence="4">TetR family transcriptional regulator</fullName>
    </submittedName>
</protein>
<gene>
    <name evidence="4" type="ORF">AWB90_26215</name>
</gene>